<sequence length="46" mass="4720">MTLKTITIGTCVSIVGIPCKSLPDGRVSIRVGDVVYTGKPVSKASA</sequence>
<dbReference type="Proteomes" id="UP001157961">
    <property type="component" value="Unassembled WGS sequence"/>
</dbReference>
<proteinExistence type="predicted"/>
<accession>A0ABY1PEE6</accession>
<dbReference type="RefSeq" id="WP_283427409.1">
    <property type="nucleotide sequence ID" value="NZ_FXTY01000008.1"/>
</dbReference>
<gene>
    <name evidence="1" type="ORF">SAMN06265373_108109</name>
</gene>
<organism evidence="1 2">
    <name type="scientific">Shimia sagamensis</name>
    <dbReference type="NCBI Taxonomy" id="1566352"/>
    <lineage>
        <taxon>Bacteria</taxon>
        <taxon>Pseudomonadati</taxon>
        <taxon>Pseudomonadota</taxon>
        <taxon>Alphaproteobacteria</taxon>
        <taxon>Rhodobacterales</taxon>
        <taxon>Roseobacteraceae</taxon>
    </lineage>
</organism>
<keyword evidence="2" id="KW-1185">Reference proteome</keyword>
<protein>
    <submittedName>
        <fullName evidence="1">Uncharacterized protein</fullName>
    </submittedName>
</protein>
<comment type="caution">
    <text evidence="1">The sequence shown here is derived from an EMBL/GenBank/DDBJ whole genome shotgun (WGS) entry which is preliminary data.</text>
</comment>
<name>A0ABY1PEE6_9RHOB</name>
<evidence type="ECO:0000313" key="2">
    <source>
        <dbReference type="Proteomes" id="UP001157961"/>
    </source>
</evidence>
<evidence type="ECO:0000313" key="1">
    <source>
        <dbReference type="EMBL" id="SMP31993.1"/>
    </source>
</evidence>
<reference evidence="1 2" key="1">
    <citation type="submission" date="2017-05" db="EMBL/GenBank/DDBJ databases">
        <authorList>
            <person name="Varghese N."/>
            <person name="Submissions S."/>
        </authorList>
    </citation>
    <scope>NUCLEOTIDE SEQUENCE [LARGE SCALE GENOMIC DNA]</scope>
    <source>
        <strain evidence="1 2">DSM 29734</strain>
    </source>
</reference>
<dbReference type="EMBL" id="FXTY01000008">
    <property type="protein sequence ID" value="SMP31993.1"/>
    <property type="molecule type" value="Genomic_DNA"/>
</dbReference>